<keyword evidence="7" id="KW-0547">Nucleotide-binding</keyword>
<dbReference type="SMART" id="SM00388">
    <property type="entry name" value="HisKA"/>
    <property type="match status" value="1"/>
</dbReference>
<comment type="catalytic activity">
    <reaction evidence="1">
        <text>ATP + protein L-histidine = ADP + protein N-phospho-L-histidine.</text>
        <dbReference type="EC" id="2.7.13.3"/>
    </reaction>
</comment>
<dbReference type="Pfam" id="PF02518">
    <property type="entry name" value="HATPase_c"/>
    <property type="match status" value="1"/>
</dbReference>
<dbReference type="EC" id="2.7.13.3" evidence="3"/>
<evidence type="ECO:0000256" key="7">
    <source>
        <dbReference type="ARBA" id="ARBA00022741"/>
    </source>
</evidence>
<dbReference type="GO" id="GO:0005524">
    <property type="term" value="F:ATP binding"/>
    <property type="evidence" value="ECO:0007669"/>
    <property type="project" value="UniProtKB-KW"/>
</dbReference>
<evidence type="ECO:0000256" key="6">
    <source>
        <dbReference type="ARBA" id="ARBA00022679"/>
    </source>
</evidence>
<dbReference type="InterPro" id="IPR004358">
    <property type="entry name" value="Sig_transdc_His_kin-like_C"/>
</dbReference>
<dbReference type="Gene3D" id="3.30.450.20">
    <property type="entry name" value="PAS domain"/>
    <property type="match status" value="1"/>
</dbReference>
<dbReference type="InterPro" id="IPR035965">
    <property type="entry name" value="PAS-like_dom_sf"/>
</dbReference>
<sequence length="611" mass="68638">MSFRMRLLAAFWAVLVLALALPGFFFQKELRQAAFGDSKERIQKELAFVHWSLQEHASFPWLSDLDTWCTQAADRLGVRITYIAQGGKVVADSHVPYDKLGFLDNHWSRPEVVAARAHGFGISVRRSATLRRDLLYAAVPVDHIANLPPGVLRLAMPVSSLRERLDEQYKVLWAILGLGLIAAAALAYFLSSFLERPIAQLADLAEGIGRGQVHGLRRSLGDPSLDALARTLEHLGRRIEQQMKHLEDQKTRLETILESMHDGVILLADDGTIETCNRAIHDIQKDPRPRAGLKPLEVFLNRELQQACDHVLKGGAHQRVQISMEGDRTYDVHVVPLQRTEKSRGVLLVFHDISELKRVARIRRDFVANVSHELRTPLTAIKGYAETLLESPCAEQEEPRSFVETILRKANHMTRMVNDLLTLTRLESRPLPVPDTAVDARTAVRAAVETCQQEALKKEMDLVVDLPNTPLWVSADRDHLVQVFQNLMENAIRYSIEKTPICTSAREEGDRVVFYVEDQGPGIRPEHQQRIFERFYRVDKQRETATGSTGLGLAICRHIVQKLGGKIWVESPVPGTDRGARFGFFVKKAPGSPATAVSDHNTPHGLKEHPA</sequence>
<feature type="transmembrane region" description="Helical" evidence="14">
    <location>
        <begin position="171"/>
        <end position="190"/>
    </location>
</feature>
<keyword evidence="14" id="KW-0812">Transmembrane</keyword>
<comment type="subcellular location">
    <subcellularLocation>
        <location evidence="2">Cell membrane</location>
    </subcellularLocation>
</comment>
<dbReference type="Pfam" id="PF00512">
    <property type="entry name" value="HisKA"/>
    <property type="match status" value="1"/>
</dbReference>
<dbReference type="PRINTS" id="PR00344">
    <property type="entry name" value="BCTRLSENSOR"/>
</dbReference>
<evidence type="ECO:0000256" key="5">
    <source>
        <dbReference type="ARBA" id="ARBA00022553"/>
    </source>
</evidence>
<dbReference type="STRING" id="1121390.SAMN02746041_02675"/>
<dbReference type="InterPro" id="IPR036097">
    <property type="entry name" value="HisK_dim/P_sf"/>
</dbReference>
<dbReference type="EMBL" id="FWXF01000017">
    <property type="protein sequence ID" value="SMC26589.1"/>
    <property type="molecule type" value="Genomic_DNA"/>
</dbReference>
<dbReference type="Gene3D" id="6.10.340.10">
    <property type="match status" value="1"/>
</dbReference>
<keyword evidence="6" id="KW-0808">Transferase</keyword>
<keyword evidence="10" id="KW-0902">Two-component regulatory system</keyword>
<dbReference type="RefSeq" id="WP_170920607.1">
    <property type="nucleotide sequence ID" value="NZ_FWXF01000017.1"/>
</dbReference>
<dbReference type="PROSITE" id="PS50109">
    <property type="entry name" value="HIS_KIN"/>
    <property type="match status" value="1"/>
</dbReference>
<dbReference type="FunFam" id="1.10.287.130:FF:000008">
    <property type="entry name" value="Two-component sensor histidine kinase"/>
    <property type="match status" value="1"/>
</dbReference>
<dbReference type="PANTHER" id="PTHR45453:SF1">
    <property type="entry name" value="PHOSPHATE REGULON SENSOR PROTEIN PHOR"/>
    <property type="match status" value="1"/>
</dbReference>
<dbReference type="GO" id="GO:0005886">
    <property type="term" value="C:plasma membrane"/>
    <property type="evidence" value="ECO:0007669"/>
    <property type="project" value="UniProtKB-SubCell"/>
</dbReference>
<keyword evidence="14" id="KW-1133">Transmembrane helix</keyword>
<dbReference type="InterPro" id="IPR003661">
    <property type="entry name" value="HisK_dim/P_dom"/>
</dbReference>
<dbReference type="InterPro" id="IPR003594">
    <property type="entry name" value="HATPase_dom"/>
</dbReference>
<protein>
    <recommendedName>
        <fullName evidence="3">histidine kinase</fullName>
        <ecNumber evidence="3">2.7.13.3</ecNumber>
    </recommendedName>
</protein>
<name>A0A1W1XRI7_9BACT</name>
<feature type="region of interest" description="Disordered" evidence="13">
    <location>
        <begin position="591"/>
        <end position="611"/>
    </location>
</feature>
<dbReference type="InterPro" id="IPR005467">
    <property type="entry name" value="His_kinase_dom"/>
</dbReference>
<dbReference type="InterPro" id="IPR036890">
    <property type="entry name" value="HATPase_C_sf"/>
</dbReference>
<dbReference type="GO" id="GO:0016036">
    <property type="term" value="P:cellular response to phosphate starvation"/>
    <property type="evidence" value="ECO:0007669"/>
    <property type="project" value="TreeGrafter"/>
</dbReference>
<keyword evidence="5" id="KW-0597">Phosphoprotein</keyword>
<evidence type="ECO:0000256" key="11">
    <source>
        <dbReference type="ARBA" id="ARBA00023136"/>
    </source>
</evidence>
<dbReference type="AlphaFoldDB" id="A0A1W1XRI7"/>
<dbReference type="SUPFAM" id="SSF55785">
    <property type="entry name" value="PYP-like sensor domain (PAS domain)"/>
    <property type="match status" value="1"/>
</dbReference>
<evidence type="ECO:0000256" key="9">
    <source>
        <dbReference type="ARBA" id="ARBA00022840"/>
    </source>
</evidence>
<dbReference type="CDD" id="cd00075">
    <property type="entry name" value="HATPase"/>
    <property type="match status" value="1"/>
</dbReference>
<keyword evidence="12" id="KW-0175">Coiled coil</keyword>
<evidence type="ECO:0000313" key="17">
    <source>
        <dbReference type="Proteomes" id="UP000192783"/>
    </source>
</evidence>
<dbReference type="FunFam" id="3.30.565.10:FF:000006">
    <property type="entry name" value="Sensor histidine kinase WalK"/>
    <property type="match status" value="1"/>
</dbReference>
<dbReference type="CDD" id="cd00082">
    <property type="entry name" value="HisKA"/>
    <property type="match status" value="1"/>
</dbReference>
<evidence type="ECO:0000256" key="14">
    <source>
        <dbReference type="SAM" id="Phobius"/>
    </source>
</evidence>
<evidence type="ECO:0000256" key="2">
    <source>
        <dbReference type="ARBA" id="ARBA00004236"/>
    </source>
</evidence>
<dbReference type="InterPro" id="IPR013656">
    <property type="entry name" value="PAS_4"/>
</dbReference>
<dbReference type="Pfam" id="PF08448">
    <property type="entry name" value="PAS_4"/>
    <property type="match status" value="1"/>
</dbReference>
<evidence type="ECO:0000256" key="8">
    <source>
        <dbReference type="ARBA" id="ARBA00022777"/>
    </source>
</evidence>
<evidence type="ECO:0000256" key="1">
    <source>
        <dbReference type="ARBA" id="ARBA00000085"/>
    </source>
</evidence>
<dbReference type="GO" id="GO:0004721">
    <property type="term" value="F:phosphoprotein phosphatase activity"/>
    <property type="evidence" value="ECO:0007669"/>
    <property type="project" value="TreeGrafter"/>
</dbReference>
<feature type="compositionally biased region" description="Basic and acidic residues" evidence="13">
    <location>
        <begin position="601"/>
        <end position="611"/>
    </location>
</feature>
<evidence type="ECO:0000256" key="12">
    <source>
        <dbReference type="SAM" id="Coils"/>
    </source>
</evidence>
<dbReference type="SMART" id="SM00387">
    <property type="entry name" value="HATPase_c"/>
    <property type="match status" value="1"/>
</dbReference>
<keyword evidence="11 14" id="KW-0472">Membrane</keyword>
<accession>A0A1W1XRI7</accession>
<proteinExistence type="predicted"/>
<evidence type="ECO:0000313" key="16">
    <source>
        <dbReference type="EMBL" id="SMC26589.1"/>
    </source>
</evidence>
<dbReference type="SUPFAM" id="SSF47384">
    <property type="entry name" value="Homodimeric domain of signal transducing histidine kinase"/>
    <property type="match status" value="1"/>
</dbReference>
<evidence type="ECO:0000256" key="13">
    <source>
        <dbReference type="SAM" id="MobiDB-lite"/>
    </source>
</evidence>
<evidence type="ECO:0000256" key="10">
    <source>
        <dbReference type="ARBA" id="ARBA00023012"/>
    </source>
</evidence>
<dbReference type="InterPro" id="IPR050351">
    <property type="entry name" value="BphY/WalK/GraS-like"/>
</dbReference>
<organism evidence="16 17">
    <name type="scientific">Desulfacinum hydrothermale DSM 13146</name>
    <dbReference type="NCBI Taxonomy" id="1121390"/>
    <lineage>
        <taxon>Bacteria</taxon>
        <taxon>Pseudomonadati</taxon>
        <taxon>Thermodesulfobacteriota</taxon>
        <taxon>Syntrophobacteria</taxon>
        <taxon>Syntrophobacterales</taxon>
        <taxon>Syntrophobacteraceae</taxon>
        <taxon>Desulfacinum</taxon>
    </lineage>
</organism>
<dbReference type="GO" id="GO:0000155">
    <property type="term" value="F:phosphorelay sensor kinase activity"/>
    <property type="evidence" value="ECO:0007669"/>
    <property type="project" value="InterPro"/>
</dbReference>
<dbReference type="Gene3D" id="3.30.565.10">
    <property type="entry name" value="Histidine kinase-like ATPase, C-terminal domain"/>
    <property type="match status" value="1"/>
</dbReference>
<reference evidence="16 17" key="1">
    <citation type="submission" date="2017-04" db="EMBL/GenBank/DDBJ databases">
        <authorList>
            <person name="Afonso C.L."/>
            <person name="Miller P.J."/>
            <person name="Scott M.A."/>
            <person name="Spackman E."/>
            <person name="Goraichik I."/>
            <person name="Dimitrov K.M."/>
            <person name="Suarez D.L."/>
            <person name="Swayne D.E."/>
        </authorList>
    </citation>
    <scope>NUCLEOTIDE SEQUENCE [LARGE SCALE GENOMIC DNA]</scope>
    <source>
        <strain evidence="16 17">DSM 13146</strain>
    </source>
</reference>
<dbReference type="SUPFAM" id="SSF55874">
    <property type="entry name" value="ATPase domain of HSP90 chaperone/DNA topoisomerase II/histidine kinase"/>
    <property type="match status" value="1"/>
</dbReference>
<evidence type="ECO:0000259" key="15">
    <source>
        <dbReference type="PROSITE" id="PS50109"/>
    </source>
</evidence>
<dbReference type="Gene3D" id="1.10.287.130">
    <property type="match status" value="1"/>
</dbReference>
<evidence type="ECO:0000256" key="4">
    <source>
        <dbReference type="ARBA" id="ARBA00022475"/>
    </source>
</evidence>
<keyword evidence="8 16" id="KW-0418">Kinase</keyword>
<dbReference type="PANTHER" id="PTHR45453">
    <property type="entry name" value="PHOSPHATE REGULON SENSOR PROTEIN PHOR"/>
    <property type="match status" value="1"/>
</dbReference>
<dbReference type="Proteomes" id="UP000192783">
    <property type="component" value="Unassembled WGS sequence"/>
</dbReference>
<gene>
    <name evidence="16" type="ORF">SAMN02746041_02675</name>
</gene>
<feature type="coiled-coil region" evidence="12">
    <location>
        <begin position="229"/>
        <end position="256"/>
    </location>
</feature>
<feature type="domain" description="Histidine kinase" evidence="15">
    <location>
        <begin position="369"/>
        <end position="590"/>
    </location>
</feature>
<keyword evidence="17" id="KW-1185">Reference proteome</keyword>
<evidence type="ECO:0000256" key="3">
    <source>
        <dbReference type="ARBA" id="ARBA00012438"/>
    </source>
</evidence>
<keyword evidence="4" id="KW-1003">Cell membrane</keyword>
<keyword evidence="9" id="KW-0067">ATP-binding</keyword>